<evidence type="ECO:0000256" key="1">
    <source>
        <dbReference type="RuleBase" id="RU003651"/>
    </source>
</evidence>
<dbReference type="InterPro" id="IPR003960">
    <property type="entry name" value="ATPase_AAA_CS"/>
</dbReference>
<feature type="region of interest" description="Disordered" evidence="2">
    <location>
        <begin position="74"/>
        <end position="128"/>
    </location>
</feature>
<evidence type="ECO:0000259" key="3">
    <source>
        <dbReference type="SMART" id="SM00382"/>
    </source>
</evidence>
<dbReference type="Gene3D" id="3.40.50.300">
    <property type="entry name" value="P-loop containing nucleotide triphosphate hydrolases"/>
    <property type="match status" value="1"/>
</dbReference>
<protein>
    <submittedName>
        <fullName evidence="4">ATP-binding protein</fullName>
    </submittedName>
</protein>
<dbReference type="InterPro" id="IPR027417">
    <property type="entry name" value="P-loop_NTPase"/>
</dbReference>
<dbReference type="InterPro" id="IPR003959">
    <property type="entry name" value="ATPase_AAA_core"/>
</dbReference>
<organism evidence="4 5">
    <name type="scientific">Rhizobium setariae</name>
    <dbReference type="NCBI Taxonomy" id="2801340"/>
    <lineage>
        <taxon>Bacteria</taxon>
        <taxon>Pseudomonadati</taxon>
        <taxon>Pseudomonadota</taxon>
        <taxon>Alphaproteobacteria</taxon>
        <taxon>Hyphomicrobiales</taxon>
        <taxon>Rhizobiaceae</taxon>
        <taxon>Rhizobium/Agrobacterium group</taxon>
        <taxon>Rhizobium</taxon>
    </lineage>
</organism>
<dbReference type="Proteomes" id="UP000633219">
    <property type="component" value="Unassembled WGS sequence"/>
</dbReference>
<dbReference type="PANTHER" id="PTHR23077:SF198">
    <property type="entry name" value="ATP-DEPENDENT ZINC METALLOPROTEASE FTSH"/>
    <property type="match status" value="1"/>
</dbReference>
<dbReference type="InterPro" id="IPR050168">
    <property type="entry name" value="AAA_ATPase_domain"/>
</dbReference>
<comment type="caution">
    <text evidence="4">The sequence shown here is derived from an EMBL/GenBank/DDBJ whole genome shotgun (WGS) entry which is preliminary data.</text>
</comment>
<gene>
    <name evidence="4" type="ORF">JJB09_02515</name>
</gene>
<dbReference type="PANTHER" id="PTHR23077">
    <property type="entry name" value="AAA-FAMILY ATPASE"/>
    <property type="match status" value="1"/>
</dbReference>
<feature type="region of interest" description="Disordered" evidence="2">
    <location>
        <begin position="635"/>
        <end position="660"/>
    </location>
</feature>
<dbReference type="PROSITE" id="PS00674">
    <property type="entry name" value="AAA"/>
    <property type="match status" value="1"/>
</dbReference>
<feature type="domain" description="AAA+ ATPase" evidence="3">
    <location>
        <begin position="458"/>
        <end position="596"/>
    </location>
</feature>
<dbReference type="SUPFAM" id="SSF52540">
    <property type="entry name" value="P-loop containing nucleoside triphosphate hydrolases"/>
    <property type="match status" value="1"/>
</dbReference>
<dbReference type="GO" id="GO:0016887">
    <property type="term" value="F:ATP hydrolysis activity"/>
    <property type="evidence" value="ECO:0007669"/>
    <property type="project" value="InterPro"/>
</dbReference>
<dbReference type="RefSeq" id="WP_201652542.1">
    <property type="nucleotide sequence ID" value="NZ_JAEQNC010000001.1"/>
</dbReference>
<dbReference type="CDD" id="cd19481">
    <property type="entry name" value="RecA-like_protease"/>
    <property type="match status" value="1"/>
</dbReference>
<dbReference type="EMBL" id="JAEQNC010000001">
    <property type="protein sequence ID" value="MBL0370892.1"/>
    <property type="molecule type" value="Genomic_DNA"/>
</dbReference>
<proteinExistence type="inferred from homology"/>
<dbReference type="InterPro" id="IPR003593">
    <property type="entry name" value="AAA+_ATPase"/>
</dbReference>
<evidence type="ECO:0000313" key="4">
    <source>
        <dbReference type="EMBL" id="MBL0370892.1"/>
    </source>
</evidence>
<sequence>MTTITDRLTRYLLARLRRQAIHDLYECAAEAGLLESTNRDNQSGLIWSLSSTTPITLLGDDIADREQIARLLRAPRSTRSPADGEISFDDDQPRSMPKRRREQEEWARVSQTSRSTRKPPREPVSTEHALRAAATDRMCDPGRHRVLRTLRSMVPPLNVGDVAAALLLARAVGESVGSLEQLFQTLRQPDAMVVVRVPIDGFEQRFGTMLEAGLILGSTMPQADGFGHYALSGSYRDVPAKLPRMITFGGLSLRQKSEPVVRTALARARSFADAPIVVADEGAGKLPVRITAAADLVITLEHVDRTLIAELLQLSAGIAPKAAFAAMARVGLDPRGLGLDDLMLAIRPGRSVDRIVDILKAIGKGGARDTEDEEEEVKETKPGKDKTGKNTAKSEVRFDVMPPEVNAGSPKPEQGVIVQRAPVLVETLNGYGAAATWALDLKADLALWRQGQLDWSELSTRLLLSGPPGTGKTTFAKALRNTLGVPLIATSVAHWLEPGYLGDVLKAMTAAFETAKSHSPCILFVDELDNIGSRGRSSQHSDYWDSLINRMLELLDGSNRHDGVVVVGATNHPDRIDSALLRSGRLEKHVVISPPDTDALVGILVHHLGGDLDHVLASRPSLEAAALEAIDSIHAEPDADPADGTRSIGEALTKGERACQ</sequence>
<keyword evidence="5" id="KW-1185">Reference proteome</keyword>
<dbReference type="GO" id="GO:0005524">
    <property type="term" value="F:ATP binding"/>
    <property type="evidence" value="ECO:0007669"/>
    <property type="project" value="UniProtKB-KW"/>
</dbReference>
<evidence type="ECO:0000256" key="2">
    <source>
        <dbReference type="SAM" id="MobiDB-lite"/>
    </source>
</evidence>
<feature type="region of interest" description="Disordered" evidence="2">
    <location>
        <begin position="367"/>
        <end position="395"/>
    </location>
</feature>
<evidence type="ECO:0000313" key="5">
    <source>
        <dbReference type="Proteomes" id="UP000633219"/>
    </source>
</evidence>
<comment type="similarity">
    <text evidence="1">Belongs to the AAA ATPase family.</text>
</comment>
<feature type="compositionally biased region" description="Basic and acidic residues" evidence="2">
    <location>
        <begin position="119"/>
        <end position="128"/>
    </location>
</feature>
<dbReference type="Pfam" id="PF00004">
    <property type="entry name" value="AAA"/>
    <property type="match status" value="1"/>
</dbReference>
<name>A0A936YLF2_9HYPH</name>
<reference evidence="4" key="1">
    <citation type="submission" date="2021-01" db="EMBL/GenBank/DDBJ databases">
        <title>Rhizobium sp. strain KVB221 16S ribosomal RNA gene Genome sequencing and assembly.</title>
        <authorList>
            <person name="Kang M."/>
        </authorList>
    </citation>
    <scope>NUCLEOTIDE SEQUENCE</scope>
    <source>
        <strain evidence="4">KVB221</strain>
    </source>
</reference>
<feature type="compositionally biased region" description="Basic and acidic residues" evidence="2">
    <location>
        <begin position="378"/>
        <end position="395"/>
    </location>
</feature>
<accession>A0A936YLF2</accession>
<keyword evidence="1" id="KW-0547">Nucleotide-binding</keyword>
<dbReference type="SMART" id="SM00382">
    <property type="entry name" value="AAA"/>
    <property type="match status" value="1"/>
</dbReference>
<keyword evidence="1 4" id="KW-0067">ATP-binding</keyword>
<dbReference type="AlphaFoldDB" id="A0A936YLF2"/>